<proteinExistence type="predicted"/>
<gene>
    <name evidence="2" type="ORF">A3D59_01290</name>
</gene>
<reference evidence="2 3" key="1">
    <citation type="journal article" date="2016" name="Nat. Commun.">
        <title>Thousands of microbial genomes shed light on interconnected biogeochemical processes in an aquifer system.</title>
        <authorList>
            <person name="Anantharaman K."/>
            <person name="Brown C.T."/>
            <person name="Hug L.A."/>
            <person name="Sharon I."/>
            <person name="Castelle C.J."/>
            <person name="Probst A.J."/>
            <person name="Thomas B.C."/>
            <person name="Singh A."/>
            <person name="Wilkins M.J."/>
            <person name="Karaoz U."/>
            <person name="Brodie E.L."/>
            <person name="Williams K.H."/>
            <person name="Hubbard S.S."/>
            <person name="Banfield J.F."/>
        </authorList>
    </citation>
    <scope>NUCLEOTIDE SEQUENCE [LARGE SCALE GENOMIC DNA]</scope>
</reference>
<dbReference type="EMBL" id="MHTX01000041">
    <property type="protein sequence ID" value="OHA67382.1"/>
    <property type="molecule type" value="Genomic_DNA"/>
</dbReference>
<evidence type="ECO:0000313" key="2">
    <source>
        <dbReference type="EMBL" id="OHA67382.1"/>
    </source>
</evidence>
<dbReference type="InterPro" id="IPR019606">
    <property type="entry name" value="GerMN"/>
</dbReference>
<feature type="domain" description="GerMN" evidence="1">
    <location>
        <begin position="200"/>
        <end position="291"/>
    </location>
</feature>
<dbReference type="Pfam" id="PF10646">
    <property type="entry name" value="Germane"/>
    <property type="match status" value="1"/>
</dbReference>
<accession>A0A1G2R556</accession>
<evidence type="ECO:0000259" key="1">
    <source>
        <dbReference type="SMART" id="SM00909"/>
    </source>
</evidence>
<organism evidence="2 3">
    <name type="scientific">Candidatus Wildermuthbacteria bacterium RIFCSPHIGHO2_02_FULL_47_17</name>
    <dbReference type="NCBI Taxonomy" id="1802452"/>
    <lineage>
        <taxon>Bacteria</taxon>
        <taxon>Candidatus Wildermuthiibacteriota</taxon>
    </lineage>
</organism>
<comment type="caution">
    <text evidence="2">The sequence shown here is derived from an EMBL/GenBank/DDBJ whole genome shotgun (WGS) entry which is preliminary data.</text>
</comment>
<evidence type="ECO:0000313" key="3">
    <source>
        <dbReference type="Proteomes" id="UP000179258"/>
    </source>
</evidence>
<dbReference type="SMART" id="SM00909">
    <property type="entry name" value="Germane"/>
    <property type="match status" value="1"/>
</dbReference>
<sequence length="292" mass="32411">MKHNPLFIALILILAAGLGIFTRQIIGQKSISVKESSIREEAVPETETAQWEQRVNNEGNVEVAVTPKDLSPGAASWDFEISLNTHSVELDYVMEEIAVLTDETGKEYRSVMWEGAESGGHHRSGVLKFNPISPRPKSVTLILRGIGGIAERRFTWMPEKTPQEMMMVSGFFNNDKMDPEFSCNKVFAVERIIPKTQAMARAALEELFKGPTEEEKAQGFLTSMPPGVQIQRLSIENGTAKADFNDALEYQVGGSCRVSAIRAQITETLKQFPTVQQVVISIDGRTEDILQP</sequence>
<dbReference type="AlphaFoldDB" id="A0A1G2R556"/>
<protein>
    <recommendedName>
        <fullName evidence="1">GerMN domain-containing protein</fullName>
    </recommendedName>
</protein>
<name>A0A1G2R556_9BACT</name>
<dbReference type="Proteomes" id="UP000179258">
    <property type="component" value="Unassembled WGS sequence"/>
</dbReference>